<sequence length="156" mass="15838">MQTNAIIAALFAAATASGAVLKREATSFNVTGFSASCIPHSVLCVYGFNVITIPASASPSGNESPAVCQLMLQGPDLLPAVDPTGCANGGAYSWSVALQDGGLQLSVTTPQDSHGNYTGSYAITSDQLIIEQNGAVVDQRYTGPASFEVPIGAPSA</sequence>
<keyword evidence="2" id="KW-1185">Reference proteome</keyword>
<dbReference type="EMBL" id="MU393510">
    <property type="protein sequence ID" value="KAI4863127.1"/>
    <property type="molecule type" value="Genomic_DNA"/>
</dbReference>
<reference evidence="1 2" key="1">
    <citation type="journal article" date="2022" name="New Phytol.">
        <title>Ecological generalism drives hyperdiversity of secondary metabolite gene clusters in xylarialean endophytes.</title>
        <authorList>
            <person name="Franco M.E.E."/>
            <person name="Wisecaver J.H."/>
            <person name="Arnold A.E."/>
            <person name="Ju Y.M."/>
            <person name="Slot J.C."/>
            <person name="Ahrendt S."/>
            <person name="Moore L.P."/>
            <person name="Eastman K.E."/>
            <person name="Scott K."/>
            <person name="Konkel Z."/>
            <person name="Mondo S.J."/>
            <person name="Kuo A."/>
            <person name="Hayes R.D."/>
            <person name="Haridas S."/>
            <person name="Andreopoulos B."/>
            <person name="Riley R."/>
            <person name="LaButti K."/>
            <person name="Pangilinan J."/>
            <person name="Lipzen A."/>
            <person name="Amirebrahimi M."/>
            <person name="Yan J."/>
            <person name="Adam C."/>
            <person name="Keymanesh K."/>
            <person name="Ng V."/>
            <person name="Louie K."/>
            <person name="Northen T."/>
            <person name="Drula E."/>
            <person name="Henrissat B."/>
            <person name="Hsieh H.M."/>
            <person name="Youens-Clark K."/>
            <person name="Lutzoni F."/>
            <person name="Miadlikowska J."/>
            <person name="Eastwood D.C."/>
            <person name="Hamelin R.C."/>
            <person name="Grigoriev I.V."/>
            <person name="U'Ren J.M."/>
        </authorList>
    </citation>
    <scope>NUCLEOTIDE SEQUENCE [LARGE SCALE GENOMIC DNA]</scope>
    <source>
        <strain evidence="1 2">CBS 119005</strain>
    </source>
</reference>
<comment type="caution">
    <text evidence="1">The sequence shown here is derived from an EMBL/GenBank/DDBJ whole genome shotgun (WGS) entry which is preliminary data.</text>
</comment>
<name>A0ACB9YV92_9PEZI</name>
<dbReference type="Proteomes" id="UP001497700">
    <property type="component" value="Unassembled WGS sequence"/>
</dbReference>
<evidence type="ECO:0000313" key="2">
    <source>
        <dbReference type="Proteomes" id="UP001497700"/>
    </source>
</evidence>
<accession>A0ACB9YV92</accession>
<organism evidence="1 2">
    <name type="scientific">Hypoxylon rubiginosum</name>
    <dbReference type="NCBI Taxonomy" id="110542"/>
    <lineage>
        <taxon>Eukaryota</taxon>
        <taxon>Fungi</taxon>
        <taxon>Dikarya</taxon>
        <taxon>Ascomycota</taxon>
        <taxon>Pezizomycotina</taxon>
        <taxon>Sordariomycetes</taxon>
        <taxon>Xylariomycetidae</taxon>
        <taxon>Xylariales</taxon>
        <taxon>Hypoxylaceae</taxon>
        <taxon>Hypoxylon</taxon>
    </lineage>
</organism>
<gene>
    <name evidence="1" type="ORF">F4820DRAFT_386451</name>
</gene>
<evidence type="ECO:0000313" key="1">
    <source>
        <dbReference type="EMBL" id="KAI4863127.1"/>
    </source>
</evidence>
<proteinExistence type="predicted"/>
<protein>
    <submittedName>
        <fullName evidence="1">Uncharacterized protein</fullName>
    </submittedName>
</protein>